<dbReference type="EMBL" id="KZ293417">
    <property type="protein sequence ID" value="PBK75377.1"/>
    <property type="molecule type" value="Genomic_DNA"/>
</dbReference>
<evidence type="ECO:0000313" key="2">
    <source>
        <dbReference type="EMBL" id="PBK75377.1"/>
    </source>
</evidence>
<organism evidence="2 3">
    <name type="scientific">Armillaria solidipes</name>
    <dbReference type="NCBI Taxonomy" id="1076256"/>
    <lineage>
        <taxon>Eukaryota</taxon>
        <taxon>Fungi</taxon>
        <taxon>Dikarya</taxon>
        <taxon>Basidiomycota</taxon>
        <taxon>Agaricomycotina</taxon>
        <taxon>Agaricomycetes</taxon>
        <taxon>Agaricomycetidae</taxon>
        <taxon>Agaricales</taxon>
        <taxon>Marasmiineae</taxon>
        <taxon>Physalacriaceae</taxon>
        <taxon>Armillaria</taxon>
    </lineage>
</organism>
<dbReference type="AlphaFoldDB" id="A0A2H3CF28"/>
<proteinExistence type="predicted"/>
<feature type="compositionally biased region" description="Polar residues" evidence="1">
    <location>
        <begin position="11"/>
        <end position="21"/>
    </location>
</feature>
<keyword evidence="3" id="KW-1185">Reference proteome</keyword>
<evidence type="ECO:0000313" key="3">
    <source>
        <dbReference type="Proteomes" id="UP000218334"/>
    </source>
</evidence>
<feature type="compositionally biased region" description="Polar residues" evidence="1">
    <location>
        <begin position="48"/>
        <end position="63"/>
    </location>
</feature>
<accession>A0A2H3CF28</accession>
<protein>
    <submittedName>
        <fullName evidence="2">Uncharacterized protein</fullName>
    </submittedName>
</protein>
<dbReference type="Proteomes" id="UP000218334">
    <property type="component" value="Unassembled WGS sequence"/>
</dbReference>
<name>A0A2H3CF28_9AGAR</name>
<feature type="compositionally biased region" description="Basic and acidic residues" evidence="1">
    <location>
        <begin position="23"/>
        <end position="32"/>
    </location>
</feature>
<evidence type="ECO:0000256" key="1">
    <source>
        <dbReference type="SAM" id="MobiDB-lite"/>
    </source>
</evidence>
<reference evidence="3" key="1">
    <citation type="journal article" date="2017" name="Nat. Ecol. Evol.">
        <title>Genome expansion and lineage-specific genetic innovations in the forest pathogenic fungi Armillaria.</title>
        <authorList>
            <person name="Sipos G."/>
            <person name="Prasanna A.N."/>
            <person name="Walter M.C."/>
            <person name="O'Connor E."/>
            <person name="Balint B."/>
            <person name="Krizsan K."/>
            <person name="Kiss B."/>
            <person name="Hess J."/>
            <person name="Varga T."/>
            <person name="Slot J."/>
            <person name="Riley R."/>
            <person name="Boka B."/>
            <person name="Rigling D."/>
            <person name="Barry K."/>
            <person name="Lee J."/>
            <person name="Mihaltcheva S."/>
            <person name="LaButti K."/>
            <person name="Lipzen A."/>
            <person name="Waldron R."/>
            <person name="Moloney N.M."/>
            <person name="Sperisen C."/>
            <person name="Kredics L."/>
            <person name="Vagvoelgyi C."/>
            <person name="Patrignani A."/>
            <person name="Fitzpatrick D."/>
            <person name="Nagy I."/>
            <person name="Doyle S."/>
            <person name="Anderson J.B."/>
            <person name="Grigoriev I.V."/>
            <person name="Gueldener U."/>
            <person name="Muensterkoetter M."/>
            <person name="Nagy L.G."/>
        </authorList>
    </citation>
    <scope>NUCLEOTIDE SEQUENCE [LARGE SCALE GENOMIC DNA]</scope>
    <source>
        <strain evidence="3">28-4</strain>
    </source>
</reference>
<sequence>MAPTMSGPSYLPSTNKSSASTAPKHENYEDAMSRPATSSGRMIGPPWTGTSPYTAATPSNNQEYRPRSPQGSLPIKSGQYMVLQPVTSYTGNTEEGWSRNNATWRLPYMLSPYKWETDLTWTALTSNEFDTFNYDEETFGGYTTGSPWDYPSYTEALQYPFRLSDSPPHQV</sequence>
<feature type="region of interest" description="Disordered" evidence="1">
    <location>
        <begin position="1"/>
        <end position="76"/>
    </location>
</feature>
<gene>
    <name evidence="2" type="ORF">ARMSODRAFT_1012830</name>
</gene>